<dbReference type="eggNOG" id="arCOG04567">
    <property type="taxonomic scope" value="Archaea"/>
</dbReference>
<reference evidence="1 2" key="1">
    <citation type="journal article" date="2009" name="Stand. Genomic Sci.">
        <title>Complete genome sequence of Halorhabdus utahensis type strain (AX-2).</title>
        <authorList>
            <person name="Anderson I."/>
            <person name="Tindall B.J."/>
            <person name="Pomrenke H."/>
            <person name="Goker M."/>
            <person name="Lapidus A."/>
            <person name="Nolan M."/>
            <person name="Copeland A."/>
            <person name="Glavina Del Rio T."/>
            <person name="Chen F."/>
            <person name="Tice H."/>
            <person name="Cheng J.F."/>
            <person name="Lucas S."/>
            <person name="Chertkov O."/>
            <person name="Bruce D."/>
            <person name="Brettin T."/>
            <person name="Detter J.C."/>
            <person name="Han C."/>
            <person name="Goodwin L."/>
            <person name="Land M."/>
            <person name="Hauser L."/>
            <person name="Chang Y.J."/>
            <person name="Jeffries C.D."/>
            <person name="Pitluck S."/>
            <person name="Pati A."/>
            <person name="Mavromatis K."/>
            <person name="Ivanova N."/>
            <person name="Ovchinnikova G."/>
            <person name="Chen A."/>
            <person name="Palaniappan K."/>
            <person name="Chain P."/>
            <person name="Rohde M."/>
            <person name="Bristow J."/>
            <person name="Eisen J.A."/>
            <person name="Markowitz V."/>
            <person name="Hugenholtz P."/>
            <person name="Kyrpides N.C."/>
            <person name="Klenk H.P."/>
        </authorList>
    </citation>
    <scope>NUCLEOTIDE SEQUENCE [LARGE SCALE GENOMIC DNA]</scope>
    <source>
        <strain evidence="2">DSM 12940 / JCM 11049 / AX-2</strain>
    </source>
</reference>
<evidence type="ECO:0008006" key="3">
    <source>
        <dbReference type="Google" id="ProtNLM"/>
    </source>
</evidence>
<proteinExistence type="predicted"/>
<keyword evidence="2" id="KW-1185">Reference proteome</keyword>
<dbReference type="GeneID" id="8382546"/>
<protein>
    <recommendedName>
        <fullName evidence="3">Beta-lactamase domain protein</fullName>
    </recommendedName>
</protein>
<organism evidence="1 2">
    <name type="scientific">Halorhabdus utahensis (strain DSM 12940 / JCM 11049 / AX-2)</name>
    <dbReference type="NCBI Taxonomy" id="519442"/>
    <lineage>
        <taxon>Archaea</taxon>
        <taxon>Methanobacteriati</taxon>
        <taxon>Methanobacteriota</taxon>
        <taxon>Stenosarchaea group</taxon>
        <taxon>Halobacteria</taxon>
        <taxon>Halobacteriales</taxon>
        <taxon>Haloarculaceae</taxon>
        <taxon>Halorhabdus</taxon>
    </lineage>
</organism>
<accession>C7NQL1</accession>
<dbReference type="Gene3D" id="3.60.15.10">
    <property type="entry name" value="Ribonuclease Z/Hydroxyacylglutathione hydrolase-like"/>
    <property type="match status" value="1"/>
</dbReference>
<dbReference type="OrthoDB" id="169463at2157"/>
<dbReference type="RefSeq" id="WP_012795347.1">
    <property type="nucleotide sequence ID" value="NC_013158.1"/>
</dbReference>
<dbReference type="HOGENOM" id="CLU_080903_0_0_2"/>
<dbReference type="EMBL" id="CP001687">
    <property type="protein sequence ID" value="ACV10470.1"/>
    <property type="molecule type" value="Genomic_DNA"/>
</dbReference>
<dbReference type="Proteomes" id="UP000002071">
    <property type="component" value="Chromosome"/>
</dbReference>
<gene>
    <name evidence="1" type="ordered locus">Huta_0282</name>
</gene>
<sequence length="231" mass="25285">MPVYDRRDATDPRILDHFETGFGWIAHPEEGGQRASYAVRGGDGVWLFDPLDAAGVDELAAELGEVAGVAVLSNFHARDADTFADRYDVPVFIPDWMDRVPERVDASIERYGRELGESGFVVDRIDPLPGWREGVAYREGDGKLYTPDLLSTRWTVGSERLTLTLPCRFFPPRDLLGDLEPNRILVGHGDGIAENATGALADTLDGARQRLPRAVVKQGPALVAGIAAAFR</sequence>
<dbReference type="InterPro" id="IPR036866">
    <property type="entry name" value="RibonucZ/Hydroxyglut_hydro"/>
</dbReference>
<evidence type="ECO:0000313" key="1">
    <source>
        <dbReference type="EMBL" id="ACV10470.1"/>
    </source>
</evidence>
<dbReference type="AlphaFoldDB" id="C7NQL1"/>
<dbReference type="STRING" id="519442.Huta_0282"/>
<evidence type="ECO:0000313" key="2">
    <source>
        <dbReference type="Proteomes" id="UP000002071"/>
    </source>
</evidence>
<name>C7NQL1_HALUD</name>
<dbReference type="SUPFAM" id="SSF56281">
    <property type="entry name" value="Metallo-hydrolase/oxidoreductase"/>
    <property type="match status" value="1"/>
</dbReference>
<dbReference type="KEGG" id="hut:Huta_0282"/>